<evidence type="ECO:0000259" key="8">
    <source>
        <dbReference type="Pfam" id="PF10411"/>
    </source>
</evidence>
<protein>
    <recommendedName>
        <fullName evidence="7">Thiol:disulfide interchange protein</fullName>
    </recommendedName>
</protein>
<feature type="chain" id="PRO_5044042316" description="Thiol:disulfide interchange protein" evidence="7">
    <location>
        <begin position="21"/>
        <end position="281"/>
    </location>
</feature>
<feature type="domain" description="Thioredoxin-like fold" evidence="9">
    <location>
        <begin position="146"/>
        <end position="267"/>
    </location>
</feature>
<evidence type="ECO:0000256" key="1">
    <source>
        <dbReference type="ARBA" id="ARBA00004418"/>
    </source>
</evidence>
<dbReference type="CDD" id="cd03020">
    <property type="entry name" value="DsbA_DsbC_DsbG"/>
    <property type="match status" value="1"/>
</dbReference>
<dbReference type="PANTHER" id="PTHR35272:SF3">
    <property type="entry name" value="THIOL:DISULFIDE INTERCHANGE PROTEIN DSBC"/>
    <property type="match status" value="1"/>
</dbReference>
<dbReference type="AlphaFoldDB" id="A0AB39CZB5"/>
<dbReference type="RefSeq" id="WP_368639686.1">
    <property type="nucleotide sequence ID" value="NZ_CP158254.1"/>
</dbReference>
<feature type="signal peptide" evidence="7">
    <location>
        <begin position="1"/>
        <end position="20"/>
    </location>
</feature>
<dbReference type="InterPro" id="IPR051470">
    <property type="entry name" value="Thiol:disulfide_interchange"/>
</dbReference>
<evidence type="ECO:0000256" key="6">
    <source>
        <dbReference type="ARBA" id="ARBA00023284"/>
    </source>
</evidence>
<dbReference type="PANTHER" id="PTHR35272">
    <property type="entry name" value="THIOL:DISULFIDE INTERCHANGE PROTEIN DSBC-RELATED"/>
    <property type="match status" value="1"/>
</dbReference>
<dbReference type="InterPro" id="IPR036249">
    <property type="entry name" value="Thioredoxin-like_sf"/>
</dbReference>
<evidence type="ECO:0000256" key="5">
    <source>
        <dbReference type="ARBA" id="ARBA00023157"/>
    </source>
</evidence>
<reference evidence="10" key="1">
    <citation type="submission" date="2024-05" db="EMBL/GenBank/DDBJ databases">
        <authorList>
            <person name="Luo Y.-C."/>
            <person name="Nicholds J."/>
            <person name="Mortimer T."/>
            <person name="Maboni G."/>
        </authorList>
    </citation>
    <scope>NUCLEOTIDE SEQUENCE</scope>
    <source>
        <strain evidence="10">151836</strain>
    </source>
</reference>
<dbReference type="InterPro" id="IPR018950">
    <property type="entry name" value="DiS-bond_isomerase_DsbC/G_N"/>
</dbReference>
<dbReference type="InterPro" id="IPR017937">
    <property type="entry name" value="Thioredoxin_CS"/>
</dbReference>
<dbReference type="PROSITE" id="PS00194">
    <property type="entry name" value="THIOREDOXIN_1"/>
    <property type="match status" value="1"/>
</dbReference>
<dbReference type="Pfam" id="PF10411">
    <property type="entry name" value="DsbC_N"/>
    <property type="match status" value="1"/>
</dbReference>
<dbReference type="Pfam" id="PF13098">
    <property type="entry name" value="Thioredoxin_2"/>
    <property type="match status" value="1"/>
</dbReference>
<dbReference type="Gene3D" id="3.10.450.70">
    <property type="entry name" value="Disulphide bond isomerase, DsbC/G, N-terminal"/>
    <property type="match status" value="1"/>
</dbReference>
<sequence>MKHSLSLAALLLCASLTAQAQPAADQVLSTRTAGQAEAPVPARDGTADRVLSTAPAQADSAQAVSRAFEQRFPGIRVDAVRVTPMNGIFEVQVGMDLLYTDAQVDYVLQGSMIDAHARRDLTAERLEVLQQVAFDSLPLDRAIKQVKGDGTRQVAVFEDPNCGYCKQLHRTFEAVDDVTVYTFLFPILSPDSTTRSRDIWCAADPAKAWKAWMLNGEAPAQAECETPIQANLALGRKLNVQGTPALFFADGSRVNGAMPLESLKKKLDAQNEPGRGSAAAG</sequence>
<proteinExistence type="inferred from homology"/>
<dbReference type="SUPFAM" id="SSF52833">
    <property type="entry name" value="Thioredoxin-like"/>
    <property type="match status" value="1"/>
</dbReference>
<dbReference type="GO" id="GO:0042597">
    <property type="term" value="C:periplasmic space"/>
    <property type="evidence" value="ECO:0007669"/>
    <property type="project" value="UniProtKB-SubCell"/>
</dbReference>
<evidence type="ECO:0000256" key="7">
    <source>
        <dbReference type="RuleBase" id="RU364038"/>
    </source>
</evidence>
<evidence type="ECO:0000256" key="3">
    <source>
        <dbReference type="ARBA" id="ARBA00022729"/>
    </source>
</evidence>
<keyword evidence="4 7" id="KW-0574">Periplasm</keyword>
<comment type="similarity">
    <text evidence="2 7">Belongs to the thioredoxin family. DsbC subfamily.</text>
</comment>
<dbReference type="InterPro" id="IPR033954">
    <property type="entry name" value="DiS-bond_Isoase_DsbC/G"/>
</dbReference>
<keyword evidence="6 7" id="KW-0676">Redox-active center</keyword>
<feature type="domain" description="Disulphide bond isomerase DsbC/G N-terminal" evidence="8">
    <location>
        <begin position="56"/>
        <end position="123"/>
    </location>
</feature>
<dbReference type="Gene3D" id="3.40.30.10">
    <property type="entry name" value="Glutaredoxin"/>
    <property type="match status" value="1"/>
</dbReference>
<dbReference type="EMBL" id="CP158254">
    <property type="protein sequence ID" value="XDJ47130.1"/>
    <property type="molecule type" value="Genomic_DNA"/>
</dbReference>
<keyword evidence="3 7" id="KW-0732">Signal</keyword>
<evidence type="ECO:0000313" key="10">
    <source>
        <dbReference type="EMBL" id="XDJ47130.1"/>
    </source>
</evidence>
<comment type="subcellular location">
    <subcellularLocation>
        <location evidence="1 7">Periplasm</location>
    </subcellularLocation>
</comment>
<comment type="function">
    <text evidence="7">Required for disulfide bond formation in some periplasmic proteins. Acts by transferring its disulfide bond to other proteins and is reduced in the process.</text>
</comment>
<dbReference type="SUPFAM" id="SSF54423">
    <property type="entry name" value="DsbC/DsbG N-terminal domain-like"/>
    <property type="match status" value="1"/>
</dbReference>
<gene>
    <name evidence="10" type="ORF">ABRZ04_12630</name>
</gene>
<dbReference type="InterPro" id="IPR012336">
    <property type="entry name" value="Thioredoxin-like_fold"/>
</dbReference>
<name>A0AB39CZB5_9BURK</name>
<keyword evidence="5" id="KW-1015">Disulfide bond</keyword>
<evidence type="ECO:0000256" key="4">
    <source>
        <dbReference type="ARBA" id="ARBA00022764"/>
    </source>
</evidence>
<evidence type="ECO:0000256" key="2">
    <source>
        <dbReference type="ARBA" id="ARBA00009813"/>
    </source>
</evidence>
<evidence type="ECO:0000259" key="9">
    <source>
        <dbReference type="Pfam" id="PF13098"/>
    </source>
</evidence>
<dbReference type="InterPro" id="IPR009094">
    <property type="entry name" value="DiS-bond_isomerase_DsbC/G_N_sf"/>
</dbReference>
<organism evidence="10">
    <name type="scientific">Castellaniella ginsengisoli</name>
    <dbReference type="NCBI Taxonomy" id="546114"/>
    <lineage>
        <taxon>Bacteria</taxon>
        <taxon>Pseudomonadati</taxon>
        <taxon>Pseudomonadota</taxon>
        <taxon>Betaproteobacteria</taxon>
        <taxon>Burkholderiales</taxon>
        <taxon>Alcaligenaceae</taxon>
        <taxon>Castellaniella</taxon>
    </lineage>
</organism>
<accession>A0AB39CZB5</accession>